<dbReference type="Pfam" id="PF10545">
    <property type="entry name" value="MADF_DNA_bdg"/>
    <property type="match status" value="1"/>
</dbReference>
<dbReference type="PROSITE" id="PS51029">
    <property type="entry name" value="MADF"/>
    <property type="match status" value="1"/>
</dbReference>
<dbReference type="InterPro" id="IPR006578">
    <property type="entry name" value="MADF-dom"/>
</dbReference>
<dbReference type="GO" id="GO:0006357">
    <property type="term" value="P:regulation of transcription by RNA polymerase II"/>
    <property type="evidence" value="ECO:0007669"/>
    <property type="project" value="TreeGrafter"/>
</dbReference>
<gene>
    <name evidence="2" type="primary">101900406</name>
    <name evidence="4" type="synonym">LOC101900406</name>
</gene>
<dbReference type="InterPro" id="IPR039353">
    <property type="entry name" value="TF_Adf1"/>
</dbReference>
<dbReference type="GO" id="GO:0005634">
    <property type="term" value="C:nucleus"/>
    <property type="evidence" value="ECO:0007669"/>
    <property type="project" value="TreeGrafter"/>
</dbReference>
<dbReference type="eggNOG" id="ENOG502T9U6">
    <property type="taxonomic scope" value="Eukaryota"/>
</dbReference>
<dbReference type="Proteomes" id="UP001652621">
    <property type="component" value="Unplaced"/>
</dbReference>
<feature type="domain" description="MADF" evidence="1">
    <location>
        <begin position="4"/>
        <end position="91"/>
    </location>
</feature>
<dbReference type="RefSeq" id="XP_005191227.1">
    <property type="nucleotide sequence ID" value="XM_005191170.3"/>
</dbReference>
<evidence type="ECO:0000313" key="4">
    <source>
        <dbReference type="RefSeq" id="XP_005191227.1"/>
    </source>
</evidence>
<reference evidence="4" key="2">
    <citation type="submission" date="2025-04" db="UniProtKB">
        <authorList>
            <consortium name="RefSeq"/>
        </authorList>
    </citation>
    <scope>IDENTIFICATION</scope>
    <source>
        <strain evidence="4">Aabys</strain>
    </source>
</reference>
<dbReference type="VEuPathDB" id="VectorBase:MDOMA2_014031"/>
<dbReference type="GO" id="GO:0005667">
    <property type="term" value="C:transcription regulator complex"/>
    <property type="evidence" value="ECO:0007669"/>
    <property type="project" value="TreeGrafter"/>
</dbReference>
<dbReference type="STRING" id="7370.A0A1I8N9J4"/>
<dbReference type="EnsemblMetazoa" id="MDOA012995-RA">
    <property type="protein sequence ID" value="MDOA012995-PA"/>
    <property type="gene ID" value="MDOA012995"/>
</dbReference>
<reference evidence="2" key="1">
    <citation type="submission" date="2020-05" db="UniProtKB">
        <authorList>
            <consortium name="EnsemblMetazoa"/>
        </authorList>
    </citation>
    <scope>IDENTIFICATION</scope>
    <source>
        <strain evidence="2">Aabys</strain>
    </source>
</reference>
<dbReference type="KEGG" id="mde:101900406"/>
<keyword evidence="3" id="KW-1185">Reference proteome</keyword>
<dbReference type="GeneID" id="101900406"/>
<accession>A0A1I8N9J4</accession>
<dbReference type="PANTHER" id="PTHR12243">
    <property type="entry name" value="MADF DOMAIN TRANSCRIPTION FACTOR"/>
    <property type="match status" value="1"/>
</dbReference>
<dbReference type="OrthoDB" id="6147983at2759"/>
<name>A0A1I8N9J4_MUSDO</name>
<dbReference type="VEuPathDB" id="VectorBase:MDOA012995"/>
<proteinExistence type="predicted"/>
<evidence type="ECO:0000259" key="1">
    <source>
        <dbReference type="PROSITE" id="PS51029"/>
    </source>
</evidence>
<dbReference type="SMART" id="SM00595">
    <property type="entry name" value="MADF"/>
    <property type="match status" value="1"/>
</dbReference>
<evidence type="ECO:0000313" key="3">
    <source>
        <dbReference type="Proteomes" id="UP001652621"/>
    </source>
</evidence>
<evidence type="ECO:0000313" key="2">
    <source>
        <dbReference type="EnsemblMetazoa" id="MDOA012995-PA"/>
    </source>
</evidence>
<dbReference type="PANTHER" id="PTHR12243:SF64">
    <property type="entry name" value="DORSAL INTERACTING PROTEIN 3-RELATED"/>
    <property type="match status" value="1"/>
</dbReference>
<protein>
    <submittedName>
        <fullName evidence="4">Uncharacterized protein LOC101900406</fullName>
    </submittedName>
</protein>
<dbReference type="AlphaFoldDB" id="A0A1I8N9J4"/>
<sequence>MEYQLIEYVKQNPVLYDRKYRSPQYREEKISKWNEIAKILRQDPNLVRLKWKSLRDTYRRRLLRKEGEDDETPTKNWKYNEHLIFLKDQYTDTAEVKMEDDEELQLDLEEQLKEEFLHDEEDIVEEDHTIPNEPDFEVENFNLNEYLKKFDVSNNNANATNVEEQTKKRRLDKDTIISEAAQEMASLLQCAKQHFIPPSATQIFFNSLALQVEEANLPPIDLMRLQQRVLEAVTQEIVMSQDGATYIIQT</sequence>
<organism evidence="2">
    <name type="scientific">Musca domestica</name>
    <name type="common">House fly</name>
    <dbReference type="NCBI Taxonomy" id="7370"/>
    <lineage>
        <taxon>Eukaryota</taxon>
        <taxon>Metazoa</taxon>
        <taxon>Ecdysozoa</taxon>
        <taxon>Arthropoda</taxon>
        <taxon>Hexapoda</taxon>
        <taxon>Insecta</taxon>
        <taxon>Pterygota</taxon>
        <taxon>Neoptera</taxon>
        <taxon>Endopterygota</taxon>
        <taxon>Diptera</taxon>
        <taxon>Brachycera</taxon>
        <taxon>Muscomorpha</taxon>
        <taxon>Muscoidea</taxon>
        <taxon>Muscidae</taxon>
        <taxon>Musca</taxon>
    </lineage>
</organism>